<dbReference type="PANTHER" id="PTHR34474:SF2">
    <property type="entry name" value="SIGNAL TRANSDUCTION PROTEIN TRAP"/>
    <property type="match status" value="1"/>
</dbReference>
<keyword evidence="2" id="KW-0503">Monooxygenase</keyword>
<sequence>MRAFMTTGTAHFLKNVTDSHPTIHFYFMKSGVSTLVYYESEKKKSIFVSGRSYDILANYGFMNKTGFVVMDSVPVMEDGMAVFEERFNKQLSTIQHAKGILAARLLKQVKGNTYIIFTQWETERHYTDWQKSSAYEQLTFSKLARLPAYFAERPFTSTYYMLKEDD</sequence>
<keyword evidence="2" id="KW-0560">Oxidoreductase</keyword>
<dbReference type="SUPFAM" id="SSF54909">
    <property type="entry name" value="Dimeric alpha+beta barrel"/>
    <property type="match status" value="1"/>
</dbReference>
<dbReference type="InterPro" id="IPR007138">
    <property type="entry name" value="ABM_dom"/>
</dbReference>
<comment type="caution">
    <text evidence="2">The sequence shown here is derived from an EMBL/GenBank/DDBJ whole genome shotgun (WGS) entry which is preliminary data.</text>
</comment>
<dbReference type="GO" id="GO:0004497">
    <property type="term" value="F:monooxygenase activity"/>
    <property type="evidence" value="ECO:0007669"/>
    <property type="project" value="UniProtKB-KW"/>
</dbReference>
<organism evidence="2 3">
    <name type="scientific">Pseudogracilibacillus auburnensis</name>
    <dbReference type="NCBI Taxonomy" id="1494959"/>
    <lineage>
        <taxon>Bacteria</taxon>
        <taxon>Bacillati</taxon>
        <taxon>Bacillota</taxon>
        <taxon>Bacilli</taxon>
        <taxon>Bacillales</taxon>
        <taxon>Bacillaceae</taxon>
        <taxon>Pseudogracilibacillus</taxon>
    </lineage>
</organism>
<evidence type="ECO:0000313" key="2">
    <source>
        <dbReference type="EMBL" id="PXW87043.1"/>
    </source>
</evidence>
<protein>
    <submittedName>
        <fullName evidence="2">Heme-degrading monooxygenase HmoA</fullName>
    </submittedName>
</protein>
<dbReference type="RefSeq" id="WP_110395277.1">
    <property type="nucleotide sequence ID" value="NZ_JADIJL010000008.1"/>
</dbReference>
<dbReference type="PANTHER" id="PTHR34474">
    <property type="entry name" value="SIGNAL TRANSDUCTION PROTEIN TRAP"/>
    <property type="match status" value="1"/>
</dbReference>
<dbReference type="OrthoDB" id="2352283at2"/>
<dbReference type="Pfam" id="PF03992">
    <property type="entry name" value="ABM"/>
    <property type="match status" value="1"/>
</dbReference>
<keyword evidence="3" id="KW-1185">Reference proteome</keyword>
<dbReference type="InterPro" id="IPR011008">
    <property type="entry name" value="Dimeric_a/b-barrel"/>
</dbReference>
<dbReference type="InterPro" id="IPR050404">
    <property type="entry name" value="Heme-degrading_MO"/>
</dbReference>
<dbReference type="AlphaFoldDB" id="A0A2V3VYC8"/>
<dbReference type="EMBL" id="QJJQ01000006">
    <property type="protein sequence ID" value="PXW87043.1"/>
    <property type="molecule type" value="Genomic_DNA"/>
</dbReference>
<accession>A0A2V3VYC8</accession>
<dbReference type="Gene3D" id="3.30.70.100">
    <property type="match status" value="1"/>
</dbReference>
<reference evidence="2 3" key="1">
    <citation type="submission" date="2018-05" db="EMBL/GenBank/DDBJ databases">
        <title>Genomic Encyclopedia of Type Strains, Phase IV (KMG-IV): sequencing the most valuable type-strain genomes for metagenomic binning, comparative biology and taxonomic classification.</title>
        <authorList>
            <person name="Goeker M."/>
        </authorList>
    </citation>
    <scope>NUCLEOTIDE SEQUENCE [LARGE SCALE GENOMIC DNA]</scope>
    <source>
        <strain evidence="2 3">DSM 28556</strain>
    </source>
</reference>
<feature type="domain" description="ABM" evidence="1">
    <location>
        <begin position="67"/>
        <end position="159"/>
    </location>
</feature>
<evidence type="ECO:0000259" key="1">
    <source>
        <dbReference type="PROSITE" id="PS51725"/>
    </source>
</evidence>
<gene>
    <name evidence="2" type="ORF">DFR56_106112</name>
</gene>
<evidence type="ECO:0000313" key="3">
    <source>
        <dbReference type="Proteomes" id="UP000247978"/>
    </source>
</evidence>
<dbReference type="PROSITE" id="PS51725">
    <property type="entry name" value="ABM"/>
    <property type="match status" value="1"/>
</dbReference>
<proteinExistence type="predicted"/>
<dbReference type="Proteomes" id="UP000247978">
    <property type="component" value="Unassembled WGS sequence"/>
</dbReference>
<name>A0A2V3VYC8_9BACI</name>